<feature type="compositionally biased region" description="Polar residues" evidence="1">
    <location>
        <begin position="249"/>
        <end position="260"/>
    </location>
</feature>
<accession>A0A224YAZ0</accession>
<dbReference type="AlphaFoldDB" id="A0A224YAZ0"/>
<name>A0A224YAZ0_9ACAR</name>
<feature type="region of interest" description="Disordered" evidence="1">
    <location>
        <begin position="63"/>
        <end position="96"/>
    </location>
</feature>
<sequence>MSRDCKSTILDAVAQKERATDLNPASYNDTAGGLVGRQSTRKEAQVRERLIFACNDCRRGVRTPQAMQPARRRTSRRAANRRTQATAPDNRDGRHGPIRAPPHAAMLLNERGILPPSHLLPSQPGNIMVHRVYVTEGMNCQRPAPNRRGVLQLYGRLPQSGQTMVFTSAFTGQGASSAGTGGGTQHQFDFLVQPPSAGLPQPVNAAALPPPNMVLLLPPNATLLQAPDPILPQPASVTLLQQPKAVPLQPSNTVSLQSPSAMARRSTVPEVSDMDIALEYVDEKLKEELHNRLVSFGRPNTTRKEKLADYNRILLIQKILAI</sequence>
<protein>
    <submittedName>
        <fullName evidence="2">Uncharacterized protein</fullName>
    </submittedName>
</protein>
<dbReference type="EMBL" id="GFPF01001663">
    <property type="protein sequence ID" value="MAA12809.1"/>
    <property type="molecule type" value="Transcribed_RNA"/>
</dbReference>
<reference evidence="2" key="1">
    <citation type="journal article" date="2017" name="Parasit. Vectors">
        <title>Sialotranscriptomics of Rhipicephalus zambeziensis reveals intricate expression profiles of secretory proteins and suggests tight temporal transcriptional regulation during blood-feeding.</title>
        <authorList>
            <person name="de Castro M.H."/>
            <person name="de Klerk D."/>
            <person name="Pienaar R."/>
            <person name="Rees D.J.G."/>
            <person name="Mans B.J."/>
        </authorList>
    </citation>
    <scope>NUCLEOTIDE SEQUENCE</scope>
    <source>
        <tissue evidence="2">Salivary glands</tissue>
    </source>
</reference>
<feature type="region of interest" description="Disordered" evidence="1">
    <location>
        <begin position="23"/>
        <end position="42"/>
    </location>
</feature>
<proteinExistence type="predicted"/>
<feature type="region of interest" description="Disordered" evidence="1">
    <location>
        <begin position="249"/>
        <end position="268"/>
    </location>
</feature>
<evidence type="ECO:0000313" key="2">
    <source>
        <dbReference type="EMBL" id="MAA12809.1"/>
    </source>
</evidence>
<evidence type="ECO:0000256" key="1">
    <source>
        <dbReference type="SAM" id="MobiDB-lite"/>
    </source>
</evidence>
<feature type="compositionally biased region" description="Basic residues" evidence="1">
    <location>
        <begin position="70"/>
        <end position="80"/>
    </location>
</feature>
<organism evidence="2">
    <name type="scientific">Rhipicephalus zambeziensis</name>
    <dbReference type="NCBI Taxonomy" id="60191"/>
    <lineage>
        <taxon>Eukaryota</taxon>
        <taxon>Metazoa</taxon>
        <taxon>Ecdysozoa</taxon>
        <taxon>Arthropoda</taxon>
        <taxon>Chelicerata</taxon>
        <taxon>Arachnida</taxon>
        <taxon>Acari</taxon>
        <taxon>Parasitiformes</taxon>
        <taxon>Ixodida</taxon>
        <taxon>Ixodoidea</taxon>
        <taxon>Ixodidae</taxon>
        <taxon>Rhipicephalinae</taxon>
        <taxon>Rhipicephalus</taxon>
        <taxon>Rhipicephalus</taxon>
    </lineage>
</organism>